<reference evidence="4" key="1">
    <citation type="journal article" date="2020" name="Phytopathology">
        <title>Genome sequence of the chestnut blight fungus Cryphonectria parasitica EP155: A fundamental resource for an archetypical invasive plant pathogen.</title>
        <authorList>
            <person name="Crouch J.A."/>
            <person name="Dawe A."/>
            <person name="Aerts A."/>
            <person name="Barry K."/>
            <person name="Churchill A.C.L."/>
            <person name="Grimwood J."/>
            <person name="Hillman B."/>
            <person name="Milgroom M.G."/>
            <person name="Pangilinan J."/>
            <person name="Smith M."/>
            <person name="Salamov A."/>
            <person name="Schmutz J."/>
            <person name="Yadav J."/>
            <person name="Grigoriev I.V."/>
            <person name="Nuss D."/>
        </authorList>
    </citation>
    <scope>NUCLEOTIDE SEQUENCE</scope>
    <source>
        <strain evidence="4">EP155</strain>
    </source>
</reference>
<dbReference type="PANTHER" id="PTHR31001:SF82">
    <property type="entry name" value="ZN(II)2CYS6 TRANSCRIPTION FACTOR (EUROFUNG)"/>
    <property type="match status" value="1"/>
</dbReference>
<gene>
    <name evidence="4" type="ORF">M406DRAFT_351718</name>
</gene>
<evidence type="ECO:0000256" key="2">
    <source>
        <dbReference type="ARBA" id="ARBA00023242"/>
    </source>
</evidence>
<dbReference type="GO" id="GO:0005634">
    <property type="term" value="C:nucleus"/>
    <property type="evidence" value="ECO:0007669"/>
    <property type="project" value="UniProtKB-SubCell"/>
</dbReference>
<evidence type="ECO:0000313" key="4">
    <source>
        <dbReference type="EMBL" id="KAF3764413.1"/>
    </source>
</evidence>
<evidence type="ECO:0000313" key="5">
    <source>
        <dbReference type="Proteomes" id="UP000803844"/>
    </source>
</evidence>
<keyword evidence="5" id="KW-1185">Reference proteome</keyword>
<dbReference type="GeneID" id="63839776"/>
<dbReference type="InterPro" id="IPR050613">
    <property type="entry name" value="Sec_Metabolite_Reg"/>
</dbReference>
<evidence type="ECO:0008006" key="6">
    <source>
        <dbReference type="Google" id="ProtNLM"/>
    </source>
</evidence>
<dbReference type="EMBL" id="MU032348">
    <property type="protein sequence ID" value="KAF3764413.1"/>
    <property type="molecule type" value="Genomic_DNA"/>
</dbReference>
<accession>A0A9P4Y0H1</accession>
<comment type="caution">
    <text evidence="4">The sequence shown here is derived from an EMBL/GenBank/DDBJ whole genome shotgun (WGS) entry which is preliminary data.</text>
</comment>
<name>A0A9P4Y0H1_CRYP1</name>
<feature type="region of interest" description="Disordered" evidence="3">
    <location>
        <begin position="407"/>
        <end position="455"/>
    </location>
</feature>
<dbReference type="RefSeq" id="XP_040775374.1">
    <property type="nucleotide sequence ID" value="XM_040922647.1"/>
</dbReference>
<comment type="subcellular location">
    <subcellularLocation>
        <location evidence="1">Nucleus</location>
    </subcellularLocation>
</comment>
<dbReference type="CDD" id="cd12148">
    <property type="entry name" value="fungal_TF_MHR"/>
    <property type="match status" value="1"/>
</dbReference>
<dbReference type="AlphaFoldDB" id="A0A9P4Y0H1"/>
<dbReference type="OrthoDB" id="4898680at2759"/>
<protein>
    <recommendedName>
        <fullName evidence="6">Transcription factor domain-containing protein</fullName>
    </recommendedName>
</protein>
<evidence type="ECO:0000256" key="3">
    <source>
        <dbReference type="SAM" id="MobiDB-lite"/>
    </source>
</evidence>
<proteinExistence type="predicted"/>
<sequence length="493" mass="54980">MERQVPSTLGLVCAVAARCYFDYISNWYAEHKEDGFAHKLFRCASLSLQLARELSPQLNDVILWLAYEVMQCCTSLEGSASLSVWRKLSDVVTDMYALGLHREAALSDESMPFFLSEYRRRFFAIIFNFDKAWSAIFNQPPRVPSRYADCKPPLDLSEDDLFTLQQDDLGQLLRKLTPNGWNKDGGYRTTTWTRLRYTVGGIREQFIEAQFHLTQPVDGSELRNLSVRCHEAWNSLPQHLRYGEDPNQIPSDLPNIIRQILMRAHLTFVHIDFHIIRSISRGSSAVPSPELLEISARMLQGVIMCVMERGNKPFLCDLAEDLLFYALPSAVVLITALQDAVRDPARSLPPSISKPTLFRNLSVLVSQLEALASPEEPHYTFCAQAAKSMSRKLDQVLEHSMAGPGTAIRAGNPSSNGNKIPGDLQQGGASIATTAHRPGGEQQPGSEEPALGPPGDVATPCMGLSDFDSNDFETWATNWGFDMGTTTSEWGMF</sequence>
<dbReference type="PANTHER" id="PTHR31001">
    <property type="entry name" value="UNCHARACTERIZED TRANSCRIPTIONAL REGULATORY PROTEIN"/>
    <property type="match status" value="1"/>
</dbReference>
<keyword evidence="2" id="KW-0539">Nucleus</keyword>
<dbReference type="Proteomes" id="UP000803844">
    <property type="component" value="Unassembled WGS sequence"/>
</dbReference>
<evidence type="ECO:0000256" key="1">
    <source>
        <dbReference type="ARBA" id="ARBA00004123"/>
    </source>
</evidence>
<organism evidence="4 5">
    <name type="scientific">Cryphonectria parasitica (strain ATCC 38755 / EP155)</name>
    <dbReference type="NCBI Taxonomy" id="660469"/>
    <lineage>
        <taxon>Eukaryota</taxon>
        <taxon>Fungi</taxon>
        <taxon>Dikarya</taxon>
        <taxon>Ascomycota</taxon>
        <taxon>Pezizomycotina</taxon>
        <taxon>Sordariomycetes</taxon>
        <taxon>Sordariomycetidae</taxon>
        <taxon>Diaporthales</taxon>
        <taxon>Cryphonectriaceae</taxon>
        <taxon>Cryphonectria-Endothia species complex</taxon>
        <taxon>Cryphonectria</taxon>
    </lineage>
</organism>